<evidence type="ECO:0000256" key="6">
    <source>
        <dbReference type="SAM" id="SignalP"/>
    </source>
</evidence>
<feature type="chain" id="PRO_5045924666" evidence="6">
    <location>
        <begin position="20"/>
        <end position="279"/>
    </location>
</feature>
<reference evidence="7 8" key="1">
    <citation type="submission" date="2024-07" db="EMBL/GenBank/DDBJ databases">
        <title>Uliginosibacterium paludis KCTC:42655.</title>
        <authorList>
            <person name="Kim M.K."/>
        </authorList>
    </citation>
    <scope>NUCLEOTIDE SEQUENCE [LARGE SCALE GENOMIC DNA]</scope>
    <source>
        <strain evidence="7 8">KCTC 42655</strain>
    </source>
</reference>
<evidence type="ECO:0000256" key="3">
    <source>
        <dbReference type="ARBA" id="ARBA00022729"/>
    </source>
</evidence>
<keyword evidence="8" id="KW-1185">Reference proteome</keyword>
<feature type="signal peptide" evidence="6">
    <location>
        <begin position="1"/>
        <end position="19"/>
    </location>
</feature>
<comment type="similarity">
    <text evidence="2">Belongs to the MipA/OmpV family.</text>
</comment>
<protein>
    <submittedName>
        <fullName evidence="7">MipA/OmpV family protein</fullName>
    </submittedName>
</protein>
<evidence type="ECO:0000256" key="2">
    <source>
        <dbReference type="ARBA" id="ARBA00005722"/>
    </source>
</evidence>
<keyword evidence="4" id="KW-0472">Membrane</keyword>
<keyword evidence="5" id="KW-0998">Cell outer membrane</keyword>
<dbReference type="PANTHER" id="PTHR38776">
    <property type="entry name" value="MLTA-INTERACTING PROTEIN-RELATED"/>
    <property type="match status" value="1"/>
</dbReference>
<dbReference type="PANTHER" id="PTHR38776:SF1">
    <property type="entry name" value="MLTA-INTERACTING PROTEIN-RELATED"/>
    <property type="match status" value="1"/>
</dbReference>
<gene>
    <name evidence="7" type="ORF">ABVT11_05650</name>
</gene>
<evidence type="ECO:0000313" key="7">
    <source>
        <dbReference type="EMBL" id="MET1489301.1"/>
    </source>
</evidence>
<keyword evidence="3 6" id="KW-0732">Signal</keyword>
<sequence>MLKRSLLSCALLATLPAQATEVPRWELGAGLGGVRLPDYRGSDESRNYLLPFPYFAYRLDWLKADRNGVRARLFDLDRTELNFSVGATPPVRSSKNRAREGMPDLKPMLEFGPSLDVNLWRSAGDSYRLDLRMPLRGAIEARSNPRAAGWTFSPRVNLDIAGLGHADGSKDGWRLGLLAGPLFADSRQNRYFYSVSESQARADRPAYRASGGYSGMQFLASVSRQFGDVWFGAYARWDSLHGAVFEDSPLVRRTSYLTAGFGLTWTFARSSEMVTIDDD</sequence>
<comment type="caution">
    <text evidence="7">The sequence shown here is derived from an EMBL/GenBank/DDBJ whole genome shotgun (WGS) entry which is preliminary data.</text>
</comment>
<evidence type="ECO:0000256" key="4">
    <source>
        <dbReference type="ARBA" id="ARBA00023136"/>
    </source>
</evidence>
<name>A0ABV2CN15_9RHOO</name>
<dbReference type="InterPro" id="IPR010583">
    <property type="entry name" value="MipA"/>
</dbReference>
<dbReference type="Proteomes" id="UP001548590">
    <property type="component" value="Unassembled WGS sequence"/>
</dbReference>
<comment type="subcellular location">
    <subcellularLocation>
        <location evidence="1">Cell outer membrane</location>
    </subcellularLocation>
</comment>
<dbReference type="EMBL" id="JBEWLZ010000002">
    <property type="protein sequence ID" value="MET1489301.1"/>
    <property type="molecule type" value="Genomic_DNA"/>
</dbReference>
<evidence type="ECO:0000256" key="1">
    <source>
        <dbReference type="ARBA" id="ARBA00004442"/>
    </source>
</evidence>
<evidence type="ECO:0000256" key="5">
    <source>
        <dbReference type="ARBA" id="ARBA00023237"/>
    </source>
</evidence>
<organism evidence="7 8">
    <name type="scientific">Uliginosibacterium paludis</name>
    <dbReference type="NCBI Taxonomy" id="1615952"/>
    <lineage>
        <taxon>Bacteria</taxon>
        <taxon>Pseudomonadati</taxon>
        <taxon>Pseudomonadota</taxon>
        <taxon>Betaproteobacteria</taxon>
        <taxon>Rhodocyclales</taxon>
        <taxon>Zoogloeaceae</taxon>
        <taxon>Uliginosibacterium</taxon>
    </lineage>
</organism>
<dbReference type="Pfam" id="PF06629">
    <property type="entry name" value="MipA"/>
    <property type="match status" value="1"/>
</dbReference>
<accession>A0ABV2CN15</accession>
<evidence type="ECO:0000313" key="8">
    <source>
        <dbReference type="Proteomes" id="UP001548590"/>
    </source>
</evidence>
<dbReference type="RefSeq" id="WP_345924562.1">
    <property type="nucleotide sequence ID" value="NZ_JBDIVF010000001.1"/>
</dbReference>
<proteinExistence type="inferred from homology"/>